<name>A0AAN8QN49_9TELE</name>
<dbReference type="Proteomes" id="UP001356427">
    <property type="component" value="Unassembled WGS sequence"/>
</dbReference>
<comment type="caution">
    <text evidence="2">The sequence shown here is derived from an EMBL/GenBank/DDBJ whole genome shotgun (WGS) entry which is preliminary data.</text>
</comment>
<evidence type="ECO:0000256" key="1">
    <source>
        <dbReference type="SAM" id="Phobius"/>
    </source>
</evidence>
<keyword evidence="1" id="KW-0812">Transmembrane</keyword>
<feature type="transmembrane region" description="Helical" evidence="1">
    <location>
        <begin position="6"/>
        <end position="23"/>
    </location>
</feature>
<evidence type="ECO:0000313" key="3">
    <source>
        <dbReference type="Proteomes" id="UP001356427"/>
    </source>
</evidence>
<keyword evidence="3" id="KW-1185">Reference proteome</keyword>
<sequence length="102" mass="11052">MLSAVLSPAATISGGIIIVSWVLEKYVPPANRLGFVYGDTSWGIGYCSFKRSTASTRDLGFHAARPASANSRLNPARVWGNRTAWKSSDGERPTRTTKSVLH</sequence>
<organism evidence="2 3">
    <name type="scientific">Coregonus suidteri</name>
    <dbReference type="NCBI Taxonomy" id="861788"/>
    <lineage>
        <taxon>Eukaryota</taxon>
        <taxon>Metazoa</taxon>
        <taxon>Chordata</taxon>
        <taxon>Craniata</taxon>
        <taxon>Vertebrata</taxon>
        <taxon>Euteleostomi</taxon>
        <taxon>Actinopterygii</taxon>
        <taxon>Neopterygii</taxon>
        <taxon>Teleostei</taxon>
        <taxon>Protacanthopterygii</taxon>
        <taxon>Salmoniformes</taxon>
        <taxon>Salmonidae</taxon>
        <taxon>Coregoninae</taxon>
        <taxon>Coregonus</taxon>
    </lineage>
</organism>
<keyword evidence="1" id="KW-1133">Transmembrane helix</keyword>
<gene>
    <name evidence="2" type="ORF">J4Q44_G00243660</name>
</gene>
<evidence type="ECO:0000313" key="2">
    <source>
        <dbReference type="EMBL" id="KAK6305586.1"/>
    </source>
</evidence>
<reference evidence="2 3" key="1">
    <citation type="submission" date="2021-04" db="EMBL/GenBank/DDBJ databases">
        <authorList>
            <person name="De Guttry C."/>
            <person name="Zahm M."/>
            <person name="Klopp C."/>
            <person name="Cabau C."/>
            <person name="Louis A."/>
            <person name="Berthelot C."/>
            <person name="Parey E."/>
            <person name="Roest Crollius H."/>
            <person name="Montfort J."/>
            <person name="Robinson-Rechavi M."/>
            <person name="Bucao C."/>
            <person name="Bouchez O."/>
            <person name="Gislard M."/>
            <person name="Lluch J."/>
            <person name="Milhes M."/>
            <person name="Lampietro C."/>
            <person name="Lopez Roques C."/>
            <person name="Donnadieu C."/>
            <person name="Braasch I."/>
            <person name="Desvignes T."/>
            <person name="Postlethwait J."/>
            <person name="Bobe J."/>
            <person name="Wedekind C."/>
            <person name="Guiguen Y."/>
        </authorList>
    </citation>
    <scope>NUCLEOTIDE SEQUENCE [LARGE SCALE GENOMIC DNA]</scope>
    <source>
        <strain evidence="2">Cs_M1</strain>
        <tissue evidence="2">Blood</tissue>
    </source>
</reference>
<dbReference type="EMBL" id="JAGTTL010000022">
    <property type="protein sequence ID" value="KAK6305586.1"/>
    <property type="molecule type" value="Genomic_DNA"/>
</dbReference>
<proteinExistence type="predicted"/>
<dbReference type="AlphaFoldDB" id="A0AAN8QN49"/>
<protein>
    <submittedName>
        <fullName evidence="2">Uncharacterized protein</fullName>
    </submittedName>
</protein>
<keyword evidence="1" id="KW-0472">Membrane</keyword>
<accession>A0AAN8QN49</accession>